<reference evidence="2 3" key="1">
    <citation type="submission" date="2016-10" db="EMBL/GenBank/DDBJ databases">
        <authorList>
            <person name="de Groot N.N."/>
        </authorList>
    </citation>
    <scope>NUCLEOTIDE SEQUENCE [LARGE SCALE GENOMIC DNA]</scope>
    <source>
        <strain evidence="2 3">DSM 17794</strain>
    </source>
</reference>
<proteinExistence type="predicted"/>
<dbReference type="EMBL" id="FOVL01000001">
    <property type="protein sequence ID" value="SFN24927.1"/>
    <property type="molecule type" value="Genomic_DNA"/>
</dbReference>
<keyword evidence="3" id="KW-1185">Reference proteome</keyword>
<accession>A0A1I4XG93</accession>
<organism evidence="2 3">
    <name type="scientific">Salegentibacter flavus</name>
    <dbReference type="NCBI Taxonomy" id="287099"/>
    <lineage>
        <taxon>Bacteria</taxon>
        <taxon>Pseudomonadati</taxon>
        <taxon>Bacteroidota</taxon>
        <taxon>Flavobacteriia</taxon>
        <taxon>Flavobacteriales</taxon>
        <taxon>Flavobacteriaceae</taxon>
        <taxon>Salegentibacter</taxon>
    </lineage>
</organism>
<keyword evidence="1" id="KW-1133">Transmembrane helix</keyword>
<dbReference type="STRING" id="287099.SAMN05660413_00025"/>
<name>A0A1I4XG93_9FLAO</name>
<keyword evidence="1" id="KW-0812">Transmembrane</keyword>
<evidence type="ECO:0000256" key="1">
    <source>
        <dbReference type="SAM" id="Phobius"/>
    </source>
</evidence>
<keyword evidence="1" id="KW-0472">Membrane</keyword>
<dbReference type="AlphaFoldDB" id="A0A1I4XG93"/>
<protein>
    <submittedName>
        <fullName evidence="2">Uncharacterized protein</fullName>
    </submittedName>
</protein>
<evidence type="ECO:0000313" key="2">
    <source>
        <dbReference type="EMBL" id="SFN24927.1"/>
    </source>
</evidence>
<dbReference type="Proteomes" id="UP000199153">
    <property type="component" value="Unassembled WGS sequence"/>
</dbReference>
<gene>
    <name evidence="2" type="ORF">SAMN05660413_00025</name>
</gene>
<sequence>MQFYDILKLAGVLFIPLAGLIYVLFKFWIMKEIQYSIKHTYDRQLEDYKNIISTRTKAALIAEVMAEWLSFPEDHKHLNKLSFEAFLWLPKGIAEDLSDLLNHKPTAKSTREILGAVRIHLLGEEQKIDPNDIIHFPNKKTDNS</sequence>
<feature type="transmembrane region" description="Helical" evidence="1">
    <location>
        <begin position="6"/>
        <end position="29"/>
    </location>
</feature>
<evidence type="ECO:0000313" key="3">
    <source>
        <dbReference type="Proteomes" id="UP000199153"/>
    </source>
</evidence>